<keyword evidence="3" id="KW-1185">Reference proteome</keyword>
<dbReference type="AlphaFoldDB" id="A0A6N8FIM2"/>
<evidence type="ECO:0000313" key="3">
    <source>
        <dbReference type="Proteomes" id="UP000469125"/>
    </source>
</evidence>
<dbReference type="Proteomes" id="UP000469125">
    <property type="component" value="Unassembled WGS sequence"/>
</dbReference>
<comment type="caution">
    <text evidence="2">The sequence shown here is derived from an EMBL/GenBank/DDBJ whole genome shotgun (WGS) entry which is preliminary data.</text>
</comment>
<proteinExistence type="predicted"/>
<name>A0A6N8FIM2_9BACI</name>
<protein>
    <submittedName>
        <fullName evidence="2">Uncharacterized protein</fullName>
    </submittedName>
</protein>
<feature type="region of interest" description="Disordered" evidence="1">
    <location>
        <begin position="1"/>
        <end position="20"/>
    </location>
</feature>
<organism evidence="2 3">
    <name type="scientific">Ornithinibacillus caprae</name>
    <dbReference type="NCBI Taxonomy" id="2678566"/>
    <lineage>
        <taxon>Bacteria</taxon>
        <taxon>Bacillati</taxon>
        <taxon>Bacillota</taxon>
        <taxon>Bacilli</taxon>
        <taxon>Bacillales</taxon>
        <taxon>Bacillaceae</taxon>
        <taxon>Ornithinibacillus</taxon>
    </lineage>
</organism>
<reference evidence="2 3" key="1">
    <citation type="submission" date="2019-11" db="EMBL/GenBank/DDBJ databases">
        <authorList>
            <person name="Li X."/>
        </authorList>
    </citation>
    <scope>NUCLEOTIDE SEQUENCE [LARGE SCALE GENOMIC DNA]</scope>
    <source>
        <strain evidence="2 3">L9</strain>
    </source>
</reference>
<accession>A0A6N8FIM2</accession>
<sequence>MSDVHASVSDVLPQVSDVHPPVSDIHAPVSDILPRLPPDLAADALATLKPT</sequence>
<evidence type="ECO:0000256" key="1">
    <source>
        <dbReference type="SAM" id="MobiDB-lite"/>
    </source>
</evidence>
<gene>
    <name evidence="2" type="ORF">GMD78_13870</name>
</gene>
<dbReference type="EMBL" id="WOCA01000011">
    <property type="protein sequence ID" value="MUK89450.1"/>
    <property type="molecule type" value="Genomic_DNA"/>
</dbReference>
<evidence type="ECO:0000313" key="2">
    <source>
        <dbReference type="EMBL" id="MUK89450.1"/>
    </source>
</evidence>